<dbReference type="RefSeq" id="WP_037438952.1">
    <property type="nucleotide sequence ID" value="NZ_JNFF01000026.1"/>
</dbReference>
<dbReference type="PROSITE" id="PS50042">
    <property type="entry name" value="CNMP_BINDING_3"/>
    <property type="match status" value="1"/>
</dbReference>
<dbReference type="InterPro" id="IPR000595">
    <property type="entry name" value="cNMP-bd_dom"/>
</dbReference>
<dbReference type="OrthoDB" id="948610at2"/>
<dbReference type="SUPFAM" id="SSF51206">
    <property type="entry name" value="cAMP-binding domain-like"/>
    <property type="match status" value="1"/>
</dbReference>
<evidence type="ECO:0000313" key="3">
    <source>
        <dbReference type="Proteomes" id="UP000028007"/>
    </source>
</evidence>
<sequence>MNNLELINFLTFLNPVNADLRQRLIEIIKTEHIKKRHFLQQAGDPADRIWFLEKGYMMGYKWKEDRKVPYRFWNEQELILSAESFFLQKPTMEYIEAVNPSILKYITYEDLKLLSADFPEIHHYTQRIILDYEIFQEKRVYQFSANSALENYVILARNSPHVLRNVPVDNIAAFLGISRKTLNRIRAKTSQRSKNIPEGDV</sequence>
<name>A0A081PJG7_9SPHI</name>
<dbReference type="AlphaFoldDB" id="A0A081PJG7"/>
<feature type="domain" description="Cyclic nucleotide-binding" evidence="1">
    <location>
        <begin position="12"/>
        <end position="55"/>
    </location>
</feature>
<evidence type="ECO:0000313" key="2">
    <source>
        <dbReference type="EMBL" id="KEQ30840.1"/>
    </source>
</evidence>
<protein>
    <recommendedName>
        <fullName evidence="1">Cyclic nucleotide-binding domain-containing protein</fullName>
    </recommendedName>
</protein>
<keyword evidence="3" id="KW-1185">Reference proteome</keyword>
<proteinExistence type="predicted"/>
<dbReference type="eggNOG" id="COG0664">
    <property type="taxonomic scope" value="Bacteria"/>
</dbReference>
<dbReference type="InterPro" id="IPR014710">
    <property type="entry name" value="RmlC-like_jellyroll"/>
</dbReference>
<reference evidence="2 3" key="1">
    <citation type="journal article" date="1992" name="Int. J. Syst. Bacteriol.">
        <title>Sphingobacterium antarcticus sp. nov. a Psychrotrophic Bacterium from the Soils of Schirmacher Oasis, Antarctica.</title>
        <authorList>
            <person name="Shivaji S."/>
            <person name="Ray M.K."/>
            <person name="Rao N.S."/>
            <person name="Saiserr L."/>
            <person name="Jagannadham M.V."/>
            <person name="Kumar G.S."/>
            <person name="Reddy G."/>
            <person name="Bhargava P.M."/>
        </authorList>
    </citation>
    <scope>NUCLEOTIDE SEQUENCE [LARGE SCALE GENOMIC DNA]</scope>
    <source>
        <strain evidence="2 3">4BY</strain>
    </source>
</reference>
<comment type="caution">
    <text evidence="2">The sequence shown here is derived from an EMBL/GenBank/DDBJ whole genome shotgun (WGS) entry which is preliminary data.</text>
</comment>
<organism evidence="2 3">
    <name type="scientific">Pedobacter antarcticus 4BY</name>
    <dbReference type="NCBI Taxonomy" id="1358423"/>
    <lineage>
        <taxon>Bacteria</taxon>
        <taxon>Pseudomonadati</taxon>
        <taxon>Bacteroidota</taxon>
        <taxon>Sphingobacteriia</taxon>
        <taxon>Sphingobacteriales</taxon>
        <taxon>Sphingobacteriaceae</taxon>
        <taxon>Pedobacter</taxon>
    </lineage>
</organism>
<gene>
    <name evidence="2" type="ORF">N180_15925</name>
</gene>
<dbReference type="EMBL" id="JNFF01000026">
    <property type="protein sequence ID" value="KEQ30840.1"/>
    <property type="molecule type" value="Genomic_DNA"/>
</dbReference>
<dbReference type="Gene3D" id="2.60.120.10">
    <property type="entry name" value="Jelly Rolls"/>
    <property type="match status" value="1"/>
</dbReference>
<accession>A0A081PJG7</accession>
<dbReference type="Proteomes" id="UP000028007">
    <property type="component" value="Unassembled WGS sequence"/>
</dbReference>
<dbReference type="InterPro" id="IPR018490">
    <property type="entry name" value="cNMP-bd_dom_sf"/>
</dbReference>
<evidence type="ECO:0000259" key="1">
    <source>
        <dbReference type="PROSITE" id="PS50042"/>
    </source>
</evidence>